<dbReference type="EMBL" id="CAJVPM010004300">
    <property type="protein sequence ID" value="CAG8511577.1"/>
    <property type="molecule type" value="Genomic_DNA"/>
</dbReference>
<proteinExistence type="predicted"/>
<comment type="caution">
    <text evidence="1">The sequence shown here is derived from an EMBL/GenBank/DDBJ whole genome shotgun (WGS) entry which is preliminary data.</text>
</comment>
<protein>
    <submittedName>
        <fullName evidence="1">1523_t:CDS:1</fullName>
    </submittedName>
</protein>
<sequence length="340" mass="37954">FRDRWYTQFSDFKFIMILLPISPSLLQSAENGTCPDRPDNIPLHWWNVGVASLFIFVSGIISMWLGLRLEKSLLISSIRCVVQLTIMHPVVILGVIFFLVFLGANEIVFNKSKRRHLGMYLSVLISLGLSTLVVGIIGSRFAMYQIPFWDPRVFIPTMGMLLGNCMSAIAVAVSYVLEQFSEQKEKIELYLAFGANKWEAGRPVVAEAVRLAMLPTVNAMSIIGLISIPGMLTGQLIGGAPIMDAIKYQQIIMFMISASSALGVLMSTLVCVFICIDNSHRLRLERISDSKPWVYVIRDGLTSSIKHGITRLKKVVCCCFLKQSDKLSNPDNNILLDESI</sequence>
<keyword evidence="2" id="KW-1185">Reference proteome</keyword>
<reference evidence="1" key="1">
    <citation type="submission" date="2021-06" db="EMBL/GenBank/DDBJ databases">
        <authorList>
            <person name="Kallberg Y."/>
            <person name="Tangrot J."/>
            <person name="Rosling A."/>
        </authorList>
    </citation>
    <scope>NUCLEOTIDE SEQUENCE</scope>
    <source>
        <strain evidence="1">AU212A</strain>
    </source>
</reference>
<accession>A0ACA9L797</accession>
<dbReference type="Proteomes" id="UP000789860">
    <property type="component" value="Unassembled WGS sequence"/>
</dbReference>
<evidence type="ECO:0000313" key="1">
    <source>
        <dbReference type="EMBL" id="CAG8511577.1"/>
    </source>
</evidence>
<evidence type="ECO:0000313" key="2">
    <source>
        <dbReference type="Proteomes" id="UP000789860"/>
    </source>
</evidence>
<name>A0ACA9L797_9GLOM</name>
<organism evidence="1 2">
    <name type="scientific">Scutellospora calospora</name>
    <dbReference type="NCBI Taxonomy" id="85575"/>
    <lineage>
        <taxon>Eukaryota</taxon>
        <taxon>Fungi</taxon>
        <taxon>Fungi incertae sedis</taxon>
        <taxon>Mucoromycota</taxon>
        <taxon>Glomeromycotina</taxon>
        <taxon>Glomeromycetes</taxon>
        <taxon>Diversisporales</taxon>
        <taxon>Gigasporaceae</taxon>
        <taxon>Scutellospora</taxon>
    </lineage>
</organism>
<feature type="non-terminal residue" evidence="1">
    <location>
        <position position="1"/>
    </location>
</feature>
<gene>
    <name evidence="1" type="ORF">SCALOS_LOCUS3681</name>
</gene>